<gene>
    <name evidence="1" type="ORF">CCAN11_370002</name>
</gene>
<organism evidence="1 2">
    <name type="scientific">Capnocytophaga canimorsus</name>
    <dbReference type="NCBI Taxonomy" id="28188"/>
    <lineage>
        <taxon>Bacteria</taxon>
        <taxon>Pseudomonadati</taxon>
        <taxon>Bacteroidota</taxon>
        <taxon>Flavobacteriia</taxon>
        <taxon>Flavobacteriales</taxon>
        <taxon>Flavobacteriaceae</taxon>
        <taxon>Capnocytophaga</taxon>
    </lineage>
</organism>
<proteinExistence type="predicted"/>
<reference evidence="2" key="1">
    <citation type="submission" date="2015-01" db="EMBL/GenBank/DDBJ databases">
        <authorList>
            <person name="MANFREDI Pablo"/>
        </authorList>
    </citation>
    <scope>NUCLEOTIDE SEQUENCE [LARGE SCALE GENOMIC DNA]</scope>
    <source>
        <strain evidence="2">Cc11</strain>
    </source>
</reference>
<protein>
    <submittedName>
        <fullName evidence="1">Uncharacterized protein</fullName>
    </submittedName>
</protein>
<dbReference type="Proteomes" id="UP000039370">
    <property type="component" value="Unassembled WGS sequence"/>
</dbReference>
<accession>A0A0B7ISD5</accession>
<evidence type="ECO:0000313" key="2">
    <source>
        <dbReference type="Proteomes" id="UP000039370"/>
    </source>
</evidence>
<name>A0A0B7ISD5_9FLAO</name>
<dbReference type="EMBL" id="CDOK01000181">
    <property type="protein sequence ID" value="CEN52957.1"/>
    <property type="molecule type" value="Genomic_DNA"/>
</dbReference>
<sequence length="83" mass="9504">MLIEGDEYLSSPIDFNNYQDRLFPKPSLYTPNTLTLRTAINSNENAFGISYILDDMPLSNDENMQTYNGSTPATSFFKCEHRN</sequence>
<evidence type="ECO:0000313" key="1">
    <source>
        <dbReference type="EMBL" id="CEN52957.1"/>
    </source>
</evidence>
<dbReference type="AlphaFoldDB" id="A0A0B7ISD5"/>